<keyword evidence="19" id="KW-1185">Reference proteome</keyword>
<keyword evidence="4 17" id="KW-0328">Glycosyltransferase</keyword>
<accession>A7S2B0</accession>
<dbReference type="PANTHER" id="PTHR10468">
    <property type="entry name" value="PROTEIN O-LINKED-MANNOSE BETA-1,2-N-ACETYLGLUCOSAMINYLTRANSFERASE 1/ALPHA-1,3-MANNOSYL-GLYCOPROTEIN 2-BETA-N-ACETYLGLUCOSAMINYLTRANSFERASE"/>
    <property type="match status" value="1"/>
</dbReference>
<dbReference type="GO" id="GO:0030145">
    <property type="term" value="F:manganese ion binding"/>
    <property type="evidence" value="ECO:0007669"/>
    <property type="project" value="UniProtKB-UniRule"/>
</dbReference>
<dbReference type="UniPathway" id="UPA00378"/>
<dbReference type="CDD" id="cd02514">
    <property type="entry name" value="GT13_GLCNAC-TI"/>
    <property type="match status" value="1"/>
</dbReference>
<comment type="similarity">
    <text evidence="3 17">Belongs to the glycosyltransferase 13 family.</text>
</comment>
<dbReference type="FunFam" id="3.90.550.10:FF:000055">
    <property type="entry name" value="Alpha-1,3-mannosyl-glycoprotein 2-beta-N-acetylglucosaminyltransferase"/>
    <property type="match status" value="1"/>
</dbReference>
<comment type="catalytic activity">
    <reaction evidence="16 17">
        <text>N(4)-(alpha-D-Man-(1-&gt;3)-[alpha-D-Man-(1-&gt;3)-[alpha-D-Man-(1-&gt;6)]-alpha-D-Man-(1-&gt;6)]-beta-D-Man-(1-&gt;4)-beta-D-GlcNAc-(1-&gt;4)-beta-D-GlcNAc)-L-asparaginyl-[protein] (N-glucan mannose isomer 5A1,2) + UDP-N-acetyl-alpha-D-glucosamine = N(4)-{beta-D-GlcNAc-(1-&gt;2)-alpha-D-Man-(1-&gt;3)-[alpha-D-Man-(1-&gt;3)-[alpha-D-Man-(1-&gt;6)]-alpha-D-Man-(1-&gt;6)]-beta-D-Man-(1-&gt;4)-beta-D-GlcNAc-(1-&gt;4)-beta-D-GlcNAc}-L-asparaginyl-[protein] + UDP + H(+)</text>
        <dbReference type="Rhea" id="RHEA:11456"/>
        <dbReference type="Rhea" id="RHEA-COMP:14367"/>
        <dbReference type="Rhea" id="RHEA-COMP:14368"/>
        <dbReference type="ChEBI" id="CHEBI:15378"/>
        <dbReference type="ChEBI" id="CHEBI:57705"/>
        <dbReference type="ChEBI" id="CHEBI:58223"/>
        <dbReference type="ChEBI" id="CHEBI:59087"/>
        <dbReference type="ChEBI" id="CHEBI:60625"/>
        <dbReference type="EC" id="2.4.1.101"/>
    </reaction>
</comment>
<keyword evidence="7 17" id="KW-0479">Metal-binding</keyword>
<keyword evidence="12 17" id="KW-0464">Manganese</keyword>
<evidence type="ECO:0000313" key="19">
    <source>
        <dbReference type="Proteomes" id="UP000001593"/>
    </source>
</evidence>
<keyword evidence="6" id="KW-0812">Transmembrane</keyword>
<dbReference type="EMBL" id="DS469567">
    <property type="protein sequence ID" value="EDO42255.1"/>
    <property type="molecule type" value="Genomic_DNA"/>
</dbReference>
<feature type="non-terminal residue" evidence="18">
    <location>
        <position position="333"/>
    </location>
</feature>
<dbReference type="GO" id="GO:0006487">
    <property type="term" value="P:protein N-linked glycosylation"/>
    <property type="evidence" value="ECO:0000318"/>
    <property type="project" value="GO_Central"/>
</dbReference>
<evidence type="ECO:0000313" key="18">
    <source>
        <dbReference type="EMBL" id="EDO42255.1"/>
    </source>
</evidence>
<evidence type="ECO:0000256" key="15">
    <source>
        <dbReference type="ARBA" id="ARBA00041712"/>
    </source>
</evidence>
<evidence type="ECO:0000256" key="16">
    <source>
        <dbReference type="ARBA" id="ARBA00049421"/>
    </source>
</evidence>
<evidence type="ECO:0000256" key="9">
    <source>
        <dbReference type="ARBA" id="ARBA00022989"/>
    </source>
</evidence>
<dbReference type="OMA" id="SHLVEYR"/>
<evidence type="ECO:0000256" key="7">
    <source>
        <dbReference type="ARBA" id="ARBA00022723"/>
    </source>
</evidence>
<evidence type="ECO:0000256" key="10">
    <source>
        <dbReference type="ARBA" id="ARBA00023034"/>
    </source>
</evidence>
<dbReference type="GO" id="GO:0005794">
    <property type="term" value="C:Golgi apparatus"/>
    <property type="evidence" value="ECO:0000318"/>
    <property type="project" value="GO_Central"/>
</dbReference>
<dbReference type="InParanoid" id="A7S2B0"/>
<evidence type="ECO:0000256" key="14">
    <source>
        <dbReference type="ARBA" id="ARBA00038949"/>
    </source>
</evidence>
<keyword evidence="5" id="KW-0808">Transferase</keyword>
<dbReference type="InterPro" id="IPR052261">
    <property type="entry name" value="Glycosyltransferase_13"/>
</dbReference>
<dbReference type="AlphaFoldDB" id="A7S2B0"/>
<dbReference type="InterPro" id="IPR004139">
    <property type="entry name" value="Glyco_trans_13"/>
</dbReference>
<dbReference type="eggNOG" id="KOG1413">
    <property type="taxonomic scope" value="Eukaryota"/>
</dbReference>
<dbReference type="EC" id="2.4.1.101" evidence="14 17"/>
<comment type="subcellular location">
    <subcellularLocation>
        <location evidence="1 17">Golgi apparatus membrane</location>
        <topology evidence="1 17">Single-pass type II membrane protein</topology>
    </subcellularLocation>
</comment>
<dbReference type="GO" id="GO:0000139">
    <property type="term" value="C:Golgi membrane"/>
    <property type="evidence" value="ECO:0007669"/>
    <property type="project" value="UniProtKB-SubCell"/>
</dbReference>
<evidence type="ECO:0000256" key="12">
    <source>
        <dbReference type="ARBA" id="ARBA00023211"/>
    </source>
</evidence>
<keyword evidence="8 17" id="KW-0735">Signal-anchor</keyword>
<evidence type="ECO:0000256" key="3">
    <source>
        <dbReference type="ARBA" id="ARBA00006492"/>
    </source>
</evidence>
<evidence type="ECO:0000256" key="1">
    <source>
        <dbReference type="ARBA" id="ARBA00004323"/>
    </source>
</evidence>
<keyword evidence="9" id="KW-1133">Transmembrane helix</keyword>
<name>A7S2B0_NEMVE</name>
<evidence type="ECO:0000256" key="17">
    <source>
        <dbReference type="RuleBase" id="RU368119"/>
    </source>
</evidence>
<dbReference type="HOGENOM" id="CLU_022150_2_1_1"/>
<protein>
    <recommendedName>
        <fullName evidence="14 17">Alpha-1,3-mannosyl-glycoprotein 2-beta-N-acetylglucosaminyltransferase</fullName>
        <shortName evidence="17">GNT-I</shortName>
        <shortName evidence="17">GlcNAc-T I</shortName>
        <ecNumber evidence="14 17">2.4.1.101</ecNumber>
    </recommendedName>
    <alternativeName>
        <fullName evidence="15 17">N-glycosyl-oligosaccharide-glycoprotein N-acetylglucosaminyltransferase I</fullName>
    </alternativeName>
</protein>
<dbReference type="KEGG" id="nve:5514111"/>
<dbReference type="InterPro" id="IPR029044">
    <property type="entry name" value="Nucleotide-diphossugar_trans"/>
</dbReference>
<comment type="function">
    <text evidence="13 17">Initiates complex N-linked carbohydrate formation. Essential for the conversion of high-mannose to hybrid and complex N-glycans.</text>
</comment>
<dbReference type="OrthoDB" id="440755at2759"/>
<dbReference type="PANTHER" id="PTHR10468:SF0">
    <property type="entry name" value="ALPHA-1,3-MANNOSYL-GLYCOPROTEIN 2-BETA-N-ACETYLGLUCOSAMINYLTRANSFERASE"/>
    <property type="match status" value="1"/>
</dbReference>
<evidence type="ECO:0000256" key="5">
    <source>
        <dbReference type="ARBA" id="ARBA00022679"/>
    </source>
</evidence>
<evidence type="ECO:0000256" key="4">
    <source>
        <dbReference type="ARBA" id="ARBA00022676"/>
    </source>
</evidence>
<reference evidence="18 19" key="1">
    <citation type="journal article" date="2007" name="Science">
        <title>Sea anemone genome reveals ancestral eumetazoan gene repertoire and genomic organization.</title>
        <authorList>
            <person name="Putnam N.H."/>
            <person name="Srivastava M."/>
            <person name="Hellsten U."/>
            <person name="Dirks B."/>
            <person name="Chapman J."/>
            <person name="Salamov A."/>
            <person name="Terry A."/>
            <person name="Shapiro H."/>
            <person name="Lindquist E."/>
            <person name="Kapitonov V.V."/>
            <person name="Jurka J."/>
            <person name="Genikhovich G."/>
            <person name="Grigoriev I.V."/>
            <person name="Lucas S.M."/>
            <person name="Steele R.E."/>
            <person name="Finnerty J.R."/>
            <person name="Technau U."/>
            <person name="Martindale M.Q."/>
            <person name="Rokhsar D.S."/>
        </authorList>
    </citation>
    <scope>NUCLEOTIDE SEQUENCE [LARGE SCALE GENOMIC DNA]</scope>
    <source>
        <strain evidence="19">CH2 X CH6</strain>
    </source>
</reference>
<evidence type="ECO:0000256" key="6">
    <source>
        <dbReference type="ARBA" id="ARBA00022692"/>
    </source>
</evidence>
<dbReference type="Gene3D" id="3.10.180.20">
    <property type="entry name" value="N-Acetylglucosaminyltransferase I, Domain 2"/>
    <property type="match status" value="1"/>
</dbReference>
<gene>
    <name evidence="18" type="ORF">NEMVEDRAFT_v1g101514</name>
</gene>
<keyword evidence="10 17" id="KW-0333">Golgi apparatus</keyword>
<dbReference type="Proteomes" id="UP000001593">
    <property type="component" value="Unassembled WGS sequence"/>
</dbReference>
<dbReference type="Gene3D" id="3.90.550.10">
    <property type="entry name" value="Spore Coat Polysaccharide Biosynthesis Protein SpsA, Chain A"/>
    <property type="match status" value="1"/>
</dbReference>
<dbReference type="GO" id="GO:0003827">
    <property type="term" value="F:alpha-1,3-mannosylglycoprotein 2-beta-N-acetylglucosaminyltransferase activity"/>
    <property type="evidence" value="ECO:0000318"/>
    <property type="project" value="GO_Central"/>
</dbReference>
<evidence type="ECO:0000256" key="2">
    <source>
        <dbReference type="ARBA" id="ARBA00004922"/>
    </source>
</evidence>
<evidence type="ECO:0000256" key="13">
    <source>
        <dbReference type="ARBA" id="ARBA00037706"/>
    </source>
</evidence>
<comment type="cofactor">
    <cofactor evidence="17">
        <name>Mn(2+)</name>
        <dbReference type="ChEBI" id="CHEBI:29035"/>
    </cofactor>
    <text evidence="17">The cofactor is mostly bound to the substrate.</text>
</comment>
<dbReference type="PhylomeDB" id="A7S2B0"/>
<evidence type="ECO:0000256" key="11">
    <source>
        <dbReference type="ARBA" id="ARBA00023136"/>
    </source>
</evidence>
<sequence length="333" mass="38443">IAVLVISCNRPEYVKRCIDRLFDYRPSAETFPIIVSQDCGHQQTANVIKSYGDKIQFFQQPDLGDIPVVPANMKHFMGYYKISRHYKFALGMVFDNLGYGAVVVVEDDLDIAPDFFDYFEATRPLLTKDPTLWCVSAWNDNGKEGLVQSNDILFRTDFFPGLGWMLTKSIWNELKPKWPLGFWDDWMRQPEQRKNRACIRPDIPRTKTYGKIGVSRGQFYEQHLKYIKLNDKKFPFLQTDLSYLIKENFDPRFIETIAKAPTVTIADLGSKLTFDMKEVKLLYSSQRSFERLAKAIGAMTDLKSGVARASYKGVVTVMYKRTRLYLVPSNGIL</sequence>
<evidence type="ECO:0000256" key="8">
    <source>
        <dbReference type="ARBA" id="ARBA00022968"/>
    </source>
</evidence>
<comment type="pathway">
    <text evidence="2 17">Protein modification; protein glycosylation.</text>
</comment>
<dbReference type="STRING" id="45351.A7S2B0"/>
<organism evidence="18 19">
    <name type="scientific">Nematostella vectensis</name>
    <name type="common">Starlet sea anemone</name>
    <dbReference type="NCBI Taxonomy" id="45351"/>
    <lineage>
        <taxon>Eukaryota</taxon>
        <taxon>Metazoa</taxon>
        <taxon>Cnidaria</taxon>
        <taxon>Anthozoa</taxon>
        <taxon>Hexacorallia</taxon>
        <taxon>Actiniaria</taxon>
        <taxon>Edwardsiidae</taxon>
        <taxon>Nematostella</taxon>
    </lineage>
</organism>
<dbReference type="Pfam" id="PF03071">
    <property type="entry name" value="GNT-I"/>
    <property type="match status" value="1"/>
</dbReference>
<dbReference type="SUPFAM" id="SSF53448">
    <property type="entry name" value="Nucleotide-diphospho-sugar transferases"/>
    <property type="match status" value="1"/>
</dbReference>
<proteinExistence type="inferred from homology"/>
<keyword evidence="11" id="KW-0472">Membrane</keyword>